<evidence type="ECO:0000313" key="2">
    <source>
        <dbReference type="EMBL" id="MDV6373215.1"/>
    </source>
</evidence>
<dbReference type="Proteomes" id="UP001276150">
    <property type="component" value="Unassembled WGS sequence"/>
</dbReference>
<sequence length="202" mass="23442">MSAETATAVNQIPMWFEWVKLIVPGIVTGLVILLGAYLAYVFARRGRKEDILYKERYRAYGEVAGYMYDIRKFIRIHTLTFDGSYQTEQEVIEAMDIGQKALNKLIESEPNKRNLVLLEDGIYSAYFNVELAIESIDSRVRNVSMGLRDGKYEKTEYRRKMHEIYKIMVSSQGIVNECDEIAHRTMDMFKDVDKPNKSVKSK</sequence>
<dbReference type="EMBL" id="JAPMIV010000001">
    <property type="protein sequence ID" value="MDV6373215.1"/>
    <property type="molecule type" value="Genomic_DNA"/>
</dbReference>
<evidence type="ECO:0000313" key="3">
    <source>
        <dbReference type="Proteomes" id="UP001276150"/>
    </source>
</evidence>
<keyword evidence="1" id="KW-1133">Transmembrane helix</keyword>
<reference evidence="2 3" key="1">
    <citation type="submission" date="2022-11" db="EMBL/GenBank/DDBJ databases">
        <title>Deinococcus ZS9-10, Low Temperature and Draught-tolerating, UV-resistant Bacteria from Continental Antarctica.</title>
        <authorList>
            <person name="Cheng L."/>
        </authorList>
    </citation>
    <scope>NUCLEOTIDE SEQUENCE [LARGE SCALE GENOMIC DNA]</scope>
    <source>
        <strain evidence="2 3">ZS9-10</strain>
    </source>
</reference>
<protein>
    <submittedName>
        <fullName evidence="2">Uncharacterized protein</fullName>
    </submittedName>
</protein>
<dbReference type="RefSeq" id="WP_317638506.1">
    <property type="nucleotide sequence ID" value="NZ_JAPMIV010000001.1"/>
</dbReference>
<name>A0ABU4DLA7_9DEIO</name>
<keyword evidence="3" id="KW-1185">Reference proteome</keyword>
<comment type="caution">
    <text evidence="2">The sequence shown here is derived from an EMBL/GenBank/DDBJ whole genome shotgun (WGS) entry which is preliminary data.</text>
</comment>
<gene>
    <name evidence="2" type="ORF">ORD21_01190</name>
</gene>
<proteinExistence type="predicted"/>
<evidence type="ECO:0000256" key="1">
    <source>
        <dbReference type="SAM" id="Phobius"/>
    </source>
</evidence>
<organism evidence="2 3">
    <name type="scientific">Deinococcus arenicola</name>
    <dbReference type="NCBI Taxonomy" id="2994950"/>
    <lineage>
        <taxon>Bacteria</taxon>
        <taxon>Thermotogati</taxon>
        <taxon>Deinococcota</taxon>
        <taxon>Deinococci</taxon>
        <taxon>Deinococcales</taxon>
        <taxon>Deinococcaceae</taxon>
        <taxon>Deinococcus</taxon>
    </lineage>
</organism>
<keyword evidence="1" id="KW-0812">Transmembrane</keyword>
<keyword evidence="1" id="KW-0472">Membrane</keyword>
<feature type="transmembrane region" description="Helical" evidence="1">
    <location>
        <begin position="21"/>
        <end position="43"/>
    </location>
</feature>
<accession>A0ABU4DLA7</accession>